<comment type="caution">
    <text evidence="1">The sequence shown here is derived from an EMBL/GenBank/DDBJ whole genome shotgun (WGS) entry which is preliminary data.</text>
</comment>
<dbReference type="EMBL" id="NWMW01000001">
    <property type="protein sequence ID" value="PCD03871.1"/>
    <property type="molecule type" value="Genomic_DNA"/>
</dbReference>
<dbReference type="GO" id="GO:0003677">
    <property type="term" value="F:DNA binding"/>
    <property type="evidence" value="ECO:0007669"/>
    <property type="project" value="InterPro"/>
</dbReference>
<reference evidence="1 2" key="1">
    <citation type="submission" date="2017-09" db="EMBL/GenBank/DDBJ databases">
        <title>Sphingomonas spermidinifaciens 9NM-10, whole genome shotgun sequence.</title>
        <authorList>
            <person name="Feng G."/>
            <person name="Zhu H."/>
        </authorList>
    </citation>
    <scope>NUCLEOTIDE SEQUENCE [LARGE SCALE GENOMIC DNA]</scope>
    <source>
        <strain evidence="1 2">9NM-10</strain>
    </source>
</reference>
<keyword evidence="2" id="KW-1185">Reference proteome</keyword>
<protein>
    <submittedName>
        <fullName evidence="1">Uncharacterized protein</fullName>
    </submittedName>
</protein>
<name>A0A2A4B601_9SPHN</name>
<organism evidence="1 2">
    <name type="scientific">Sphingomonas spermidinifaciens</name>
    <dbReference type="NCBI Taxonomy" id="1141889"/>
    <lineage>
        <taxon>Bacteria</taxon>
        <taxon>Pseudomonadati</taxon>
        <taxon>Pseudomonadota</taxon>
        <taxon>Alphaproteobacteria</taxon>
        <taxon>Sphingomonadales</taxon>
        <taxon>Sphingomonadaceae</taxon>
        <taxon>Sphingomonas</taxon>
    </lineage>
</organism>
<accession>A0A2A4B601</accession>
<dbReference type="RefSeq" id="WP_096342266.1">
    <property type="nucleotide sequence ID" value="NZ_NWMW01000001.1"/>
</dbReference>
<dbReference type="Gene3D" id="1.10.260.40">
    <property type="entry name" value="lambda repressor-like DNA-binding domains"/>
    <property type="match status" value="1"/>
</dbReference>
<gene>
    <name evidence="1" type="ORF">COC42_05945</name>
</gene>
<evidence type="ECO:0000313" key="2">
    <source>
        <dbReference type="Proteomes" id="UP000218366"/>
    </source>
</evidence>
<proteinExistence type="predicted"/>
<sequence length="162" mass="17064">MALTSSPAALSSTPLHIIVGDLVDQAGISQRDLAAQVGLSKDQVCRTLKGTRHLSLEEAGSILTAAGLPARGALTLALFDRRDLANEWSRSGLAAFLETLVAALPDALAAELGDSSDRVDPRWGPAVAKFVAQRIASHIDELIEREEKLGEFRPSGGLRASA</sequence>
<dbReference type="OrthoDB" id="7563036at2"/>
<dbReference type="InterPro" id="IPR010982">
    <property type="entry name" value="Lambda_DNA-bd_dom_sf"/>
</dbReference>
<dbReference type="SUPFAM" id="SSF47413">
    <property type="entry name" value="lambda repressor-like DNA-binding domains"/>
    <property type="match status" value="1"/>
</dbReference>
<dbReference type="AlphaFoldDB" id="A0A2A4B601"/>
<dbReference type="Proteomes" id="UP000218366">
    <property type="component" value="Unassembled WGS sequence"/>
</dbReference>
<evidence type="ECO:0000313" key="1">
    <source>
        <dbReference type="EMBL" id="PCD03871.1"/>
    </source>
</evidence>